<dbReference type="EMBL" id="CYXY01000007">
    <property type="protein sequence ID" value="CUM91460.1"/>
    <property type="molecule type" value="Genomic_DNA"/>
</dbReference>
<sequence length="425" mass="48601">MKMKVINMAMKKVGDDKLRRKVVSFLLVTLMMATITPVHADEVSEPTTAATEVTTTETKPTTTEKKETTHHKKKTVKKDKKTKKKNTKKDGKKKSKQKEKSKKKENKKSTIPMPKRAVKKKGCDTVQKKIVKMQSKIKKLQKEQKNIRKEIKKENNKKEALQRFYQQYPTEREATMKLRGQKITPLTKISEEDDALRNRLFSLANTFHDDQLRKIASEYVFGVRDLNFEDLLNEDDTIDLNTYLKGKYIAPTQNMQIGIKNKDQEIQKLKKQIKEEKKTRFFDPKNVNSISNITVDDAKKMLSGTQLYPEAEAFVKAERIHHVNAVFLMGIAAHESAWGTSRRAREDNNLTGYGVYSDSAKGINKPSKEEGLLATAETLHERYLTPGGSYYEGTSVADVNKHYCVGNEWAGAVVGYAYQLMNKLN</sequence>
<dbReference type="AlphaFoldDB" id="A0A173SMK2"/>
<evidence type="ECO:0000313" key="4">
    <source>
        <dbReference type="EMBL" id="CUM91460.1"/>
    </source>
</evidence>
<evidence type="ECO:0000256" key="1">
    <source>
        <dbReference type="SAM" id="MobiDB-lite"/>
    </source>
</evidence>
<evidence type="ECO:0000313" key="5">
    <source>
        <dbReference type="Proteomes" id="UP000095553"/>
    </source>
</evidence>
<dbReference type="Proteomes" id="UP000095553">
    <property type="component" value="Unassembled WGS sequence"/>
</dbReference>
<dbReference type="Pfam" id="PF01832">
    <property type="entry name" value="Glucosaminidase"/>
    <property type="match status" value="1"/>
</dbReference>
<evidence type="ECO:0000259" key="3">
    <source>
        <dbReference type="Pfam" id="PF01832"/>
    </source>
</evidence>
<dbReference type="InterPro" id="IPR002901">
    <property type="entry name" value="MGlyc_endo_b_GlcNAc-like_dom"/>
</dbReference>
<name>A0A173SMK2_ANAHA</name>
<feature type="region of interest" description="Disordered" evidence="1">
    <location>
        <begin position="43"/>
        <end position="124"/>
    </location>
</feature>
<organism evidence="4 5">
    <name type="scientific">Anaerostipes hadrus</name>
    <dbReference type="NCBI Taxonomy" id="649756"/>
    <lineage>
        <taxon>Bacteria</taxon>
        <taxon>Bacillati</taxon>
        <taxon>Bacillota</taxon>
        <taxon>Clostridia</taxon>
        <taxon>Lachnospirales</taxon>
        <taxon>Lachnospiraceae</taxon>
        <taxon>Anaerostipes</taxon>
    </lineage>
</organism>
<dbReference type="GO" id="GO:0004040">
    <property type="term" value="F:amidase activity"/>
    <property type="evidence" value="ECO:0007669"/>
    <property type="project" value="InterPro"/>
</dbReference>
<gene>
    <name evidence="4" type="ORF">ERS852571_01338</name>
</gene>
<feature type="compositionally biased region" description="Low complexity" evidence="1">
    <location>
        <begin position="45"/>
        <end position="61"/>
    </location>
</feature>
<accession>A0A173SMK2</accession>
<protein>
    <submittedName>
        <fullName evidence="4">Beta-N-acetylglucosaminidase</fullName>
    </submittedName>
</protein>
<dbReference type="Gene3D" id="1.10.530.10">
    <property type="match status" value="1"/>
</dbReference>
<feature type="compositionally biased region" description="Basic residues" evidence="1">
    <location>
        <begin position="68"/>
        <end position="106"/>
    </location>
</feature>
<feature type="signal peptide" evidence="2">
    <location>
        <begin position="1"/>
        <end position="40"/>
    </location>
</feature>
<evidence type="ECO:0000256" key="2">
    <source>
        <dbReference type="SAM" id="SignalP"/>
    </source>
</evidence>
<feature type="domain" description="Mannosyl-glycoprotein endo-beta-N-acetylglucosamidase-like" evidence="3">
    <location>
        <begin position="312"/>
        <end position="369"/>
    </location>
</feature>
<proteinExistence type="predicted"/>
<keyword evidence="2" id="KW-0732">Signal</keyword>
<reference evidence="4 5" key="1">
    <citation type="submission" date="2015-09" db="EMBL/GenBank/DDBJ databases">
        <authorList>
            <consortium name="Pathogen Informatics"/>
        </authorList>
    </citation>
    <scope>NUCLEOTIDE SEQUENCE [LARGE SCALE GENOMIC DNA]</scope>
    <source>
        <strain evidence="4 5">2789STDY5834959</strain>
    </source>
</reference>
<feature type="chain" id="PRO_5008011660" evidence="2">
    <location>
        <begin position="41"/>
        <end position="425"/>
    </location>
</feature>